<dbReference type="FunFam" id="1.10.3520.10:FF:000001">
    <property type="entry name" value="Pleckstrin domain-containing family A member 8"/>
    <property type="match status" value="1"/>
</dbReference>
<dbReference type="SUPFAM" id="SSF110004">
    <property type="entry name" value="Glycolipid transfer protein, GLTP"/>
    <property type="match status" value="1"/>
</dbReference>
<keyword evidence="4" id="KW-0813">Transport</keyword>
<dbReference type="Pfam" id="PF08718">
    <property type="entry name" value="GLTP"/>
    <property type="match status" value="1"/>
</dbReference>
<dbReference type="Pfam" id="PF00169">
    <property type="entry name" value="PH"/>
    <property type="match status" value="1"/>
</dbReference>
<evidence type="ECO:0000313" key="10">
    <source>
        <dbReference type="Proteomes" id="UP000230750"/>
    </source>
</evidence>
<reference evidence="9 10" key="1">
    <citation type="journal article" date="2017" name="PLoS Biol.">
        <title>The sea cucumber genome provides insights into morphological evolution and visceral regeneration.</title>
        <authorList>
            <person name="Zhang X."/>
            <person name="Sun L."/>
            <person name="Yuan J."/>
            <person name="Sun Y."/>
            <person name="Gao Y."/>
            <person name="Zhang L."/>
            <person name="Li S."/>
            <person name="Dai H."/>
            <person name="Hamel J.F."/>
            <person name="Liu C."/>
            <person name="Yu Y."/>
            <person name="Liu S."/>
            <person name="Lin W."/>
            <person name="Guo K."/>
            <person name="Jin S."/>
            <person name="Xu P."/>
            <person name="Storey K.B."/>
            <person name="Huan P."/>
            <person name="Zhang T."/>
            <person name="Zhou Y."/>
            <person name="Zhang J."/>
            <person name="Lin C."/>
            <person name="Li X."/>
            <person name="Xing L."/>
            <person name="Huo D."/>
            <person name="Sun M."/>
            <person name="Wang L."/>
            <person name="Mercier A."/>
            <person name="Li F."/>
            <person name="Yang H."/>
            <person name="Xiang J."/>
        </authorList>
    </citation>
    <scope>NUCLEOTIDE SEQUENCE [LARGE SCALE GENOMIC DNA]</scope>
    <source>
        <strain evidence="9">Shaxun</strain>
        <tissue evidence="9">Muscle</tissue>
    </source>
</reference>
<evidence type="ECO:0000256" key="4">
    <source>
        <dbReference type="ARBA" id="ARBA00022448"/>
    </source>
</evidence>
<dbReference type="GO" id="GO:0016020">
    <property type="term" value="C:membrane"/>
    <property type="evidence" value="ECO:0007669"/>
    <property type="project" value="UniProtKB-SubCell"/>
</dbReference>
<dbReference type="OrthoDB" id="1854502at2759"/>
<comment type="subcellular location">
    <subcellularLocation>
        <location evidence="2">Golgi apparatus</location>
        <location evidence="2">trans-Golgi network membrane</location>
    </subcellularLocation>
    <subcellularLocation>
        <location evidence="1">Membrane</location>
        <topology evidence="1">Peripheral membrane protein</topology>
    </subcellularLocation>
</comment>
<dbReference type="InterPro" id="IPR036497">
    <property type="entry name" value="GLTP_sf"/>
</dbReference>
<evidence type="ECO:0000259" key="8">
    <source>
        <dbReference type="PROSITE" id="PS50003"/>
    </source>
</evidence>
<comment type="caution">
    <text evidence="9">The sequence shown here is derived from an EMBL/GenBank/DDBJ whole genome shotgun (WGS) entry which is preliminary data.</text>
</comment>
<dbReference type="GO" id="GO:0005794">
    <property type="term" value="C:Golgi apparatus"/>
    <property type="evidence" value="ECO:0007669"/>
    <property type="project" value="UniProtKB-SubCell"/>
</dbReference>
<dbReference type="SMART" id="SM00233">
    <property type="entry name" value="PH"/>
    <property type="match status" value="1"/>
</dbReference>
<dbReference type="PROSITE" id="PS50003">
    <property type="entry name" value="PH_DOMAIN"/>
    <property type="match status" value="1"/>
</dbReference>
<protein>
    <recommendedName>
        <fullName evidence="3">Pleckstrin homology domain-containing family A member 8</fullName>
    </recommendedName>
</protein>
<evidence type="ECO:0000256" key="6">
    <source>
        <dbReference type="ARBA" id="ARBA00023136"/>
    </source>
</evidence>
<keyword evidence="6" id="KW-0472">Membrane</keyword>
<dbReference type="AlphaFoldDB" id="A0A2G8JWK3"/>
<dbReference type="PANTHER" id="PTHR10219:SF25">
    <property type="entry name" value="PLECKSTRIN HOMOLOGY DOMAIN-CONTAINING FAMILY A MEMBER 8"/>
    <property type="match status" value="1"/>
</dbReference>
<feature type="compositionally biased region" description="Low complexity" evidence="7">
    <location>
        <begin position="256"/>
        <end position="268"/>
    </location>
</feature>
<keyword evidence="10" id="KW-1185">Reference proteome</keyword>
<dbReference type="PANTHER" id="PTHR10219">
    <property type="entry name" value="GLYCOLIPID TRANSFER PROTEIN-RELATED"/>
    <property type="match status" value="1"/>
</dbReference>
<sequence>MPEMEGILYKWTNYVSGWQPRWFILDKGILAYYKSQDEVGQGCKGSVKLACCEIDGLYIYLPWYRPNKSRLDHSWGTTFYVKGTSEAERQRWLVALGSAKACLTDSIVHQGKEESDSNMRSKMSELRLYCDLLMQQVASVKEACEEREQPDVEKLNQSTSLLSQTCGTFIDTLENCMQLANSSLNQHNSQNSVTDAAILSSVTPERKRTSSLRGHAVEDRYTPPTTNKYGIQTRYHNLEDMASRPRRHRSGDRARTSSTSSAESVPVEQSKKMSKEKSDTESRTSIKEKNEEAEVQTTSPRYKTFFSELQTKFSDIKLNQNDGIPTSTFLDACVCIVGIFDALNGTAFAPVKMDINGNIRKIRQKYKSDPDAYGILQDIVQQEVKDNTTTAKNSATDALMWLRRSLQFIKEMIKEISAGETDLNVVSNNAYSKSLKSYHGWVVRGIFALAAKAAPHLEDFIYFIAVNKEDIEKNDFMPSVIKDLSECGQAMERITDILIKHYIDHNIESSDQV</sequence>
<organism evidence="9 10">
    <name type="scientific">Stichopus japonicus</name>
    <name type="common">Sea cucumber</name>
    <dbReference type="NCBI Taxonomy" id="307972"/>
    <lineage>
        <taxon>Eukaryota</taxon>
        <taxon>Metazoa</taxon>
        <taxon>Echinodermata</taxon>
        <taxon>Eleutherozoa</taxon>
        <taxon>Echinozoa</taxon>
        <taxon>Holothuroidea</taxon>
        <taxon>Aspidochirotacea</taxon>
        <taxon>Aspidochirotida</taxon>
        <taxon>Stichopodidae</taxon>
        <taxon>Apostichopus</taxon>
    </lineage>
</organism>
<dbReference type="Gene3D" id="1.10.3520.10">
    <property type="entry name" value="Glycolipid transfer protein"/>
    <property type="match status" value="1"/>
</dbReference>
<accession>A0A2G8JWK3</accession>
<evidence type="ECO:0000256" key="7">
    <source>
        <dbReference type="SAM" id="MobiDB-lite"/>
    </source>
</evidence>
<dbReference type="InterPro" id="IPR001849">
    <property type="entry name" value="PH_domain"/>
</dbReference>
<dbReference type="Gene3D" id="2.30.29.30">
    <property type="entry name" value="Pleckstrin-homology domain (PH domain)/Phosphotyrosine-binding domain (PTB)"/>
    <property type="match status" value="1"/>
</dbReference>
<keyword evidence="5" id="KW-0333">Golgi apparatus</keyword>
<feature type="compositionally biased region" description="Basic and acidic residues" evidence="7">
    <location>
        <begin position="269"/>
        <end position="292"/>
    </location>
</feature>
<dbReference type="InterPro" id="IPR011993">
    <property type="entry name" value="PH-like_dom_sf"/>
</dbReference>
<dbReference type="GO" id="GO:0005829">
    <property type="term" value="C:cytosol"/>
    <property type="evidence" value="ECO:0007669"/>
    <property type="project" value="TreeGrafter"/>
</dbReference>
<dbReference type="EMBL" id="MRZV01001163">
    <property type="protein sequence ID" value="PIK40099.1"/>
    <property type="molecule type" value="Genomic_DNA"/>
</dbReference>
<evidence type="ECO:0000313" key="9">
    <source>
        <dbReference type="EMBL" id="PIK40099.1"/>
    </source>
</evidence>
<dbReference type="GO" id="GO:1902388">
    <property type="term" value="F:ceramide 1-phosphate transfer activity"/>
    <property type="evidence" value="ECO:0007669"/>
    <property type="project" value="TreeGrafter"/>
</dbReference>
<dbReference type="FunFam" id="2.30.29.30:FF:000085">
    <property type="entry name" value="Pleckstrin homology domain-containing family A member 8"/>
    <property type="match status" value="1"/>
</dbReference>
<dbReference type="InterPro" id="IPR014830">
    <property type="entry name" value="Glycolipid_transfer_prot_dom"/>
</dbReference>
<dbReference type="GO" id="GO:1902387">
    <property type="term" value="F:ceramide 1-phosphate binding"/>
    <property type="evidence" value="ECO:0007669"/>
    <property type="project" value="TreeGrafter"/>
</dbReference>
<gene>
    <name evidence="9" type="ORF">BSL78_23055</name>
</gene>
<proteinExistence type="predicted"/>
<evidence type="ECO:0000256" key="3">
    <source>
        <dbReference type="ARBA" id="ARBA00016588"/>
    </source>
</evidence>
<evidence type="ECO:0000256" key="2">
    <source>
        <dbReference type="ARBA" id="ARBA00004198"/>
    </source>
</evidence>
<name>A0A2G8JWK3_STIJA</name>
<evidence type="ECO:0000256" key="1">
    <source>
        <dbReference type="ARBA" id="ARBA00004170"/>
    </source>
</evidence>
<dbReference type="Proteomes" id="UP000230750">
    <property type="component" value="Unassembled WGS sequence"/>
</dbReference>
<dbReference type="SUPFAM" id="SSF50729">
    <property type="entry name" value="PH domain-like"/>
    <property type="match status" value="1"/>
</dbReference>
<feature type="domain" description="PH" evidence="8">
    <location>
        <begin position="1"/>
        <end position="101"/>
    </location>
</feature>
<evidence type="ECO:0000256" key="5">
    <source>
        <dbReference type="ARBA" id="ARBA00023034"/>
    </source>
</evidence>
<dbReference type="STRING" id="307972.A0A2G8JWK3"/>
<feature type="region of interest" description="Disordered" evidence="7">
    <location>
        <begin position="197"/>
        <end position="299"/>
    </location>
</feature>